<evidence type="ECO:0000313" key="2">
    <source>
        <dbReference type="Proteomes" id="UP000481852"/>
    </source>
</evidence>
<dbReference type="InterPro" id="IPR043740">
    <property type="entry name" value="DUF5685"/>
</dbReference>
<protein>
    <submittedName>
        <fullName evidence="1">Uncharacterized protein</fullName>
    </submittedName>
</protein>
<keyword evidence="2" id="KW-1185">Reference proteome</keyword>
<dbReference type="Proteomes" id="UP000481852">
    <property type="component" value="Unassembled WGS sequence"/>
</dbReference>
<accession>A0A6L5X5D0</accession>
<gene>
    <name evidence="1" type="ORF">FYJ35_10400</name>
</gene>
<comment type="caution">
    <text evidence="1">The sequence shown here is derived from an EMBL/GenBank/DDBJ whole genome shotgun (WGS) entry which is preliminary data.</text>
</comment>
<name>A0A6L5X5D0_9FIRM</name>
<dbReference type="EMBL" id="VULZ01000011">
    <property type="protein sequence ID" value="MSS15440.1"/>
    <property type="molecule type" value="Genomic_DNA"/>
</dbReference>
<organism evidence="1 2">
    <name type="scientific">Porcincola intestinalis</name>
    <dbReference type="NCBI Taxonomy" id="2606632"/>
    <lineage>
        <taxon>Bacteria</taxon>
        <taxon>Bacillati</taxon>
        <taxon>Bacillota</taxon>
        <taxon>Clostridia</taxon>
        <taxon>Lachnospirales</taxon>
        <taxon>Lachnospiraceae</taxon>
        <taxon>Porcincola</taxon>
    </lineage>
</organism>
<sequence length="280" mass="32483">MFGYITLNKPEMKVKNLEVYQACYCGLCHELQHRFGVKAQLLLSYDCTFLILLLDGVYEPEEAERSVRCLRHPIVRHRETVSRFTPYAADMNVLLGYLKAADDWKDERKPAARLMLRAYAKDYRKLKSLWPRQEKAIRKAVADLGRLESVPVPEEKDEILRRLDQAAACTGRFLAEVCAPRNDLWAEDLRGTGFYLGKFIYILDAWDDREKDRKSGSYNLLAALEAAEPEHAEEIVKEVLCDMAARCCRSFERLPIVKNVEILRNILYSGIWVRFNERSV</sequence>
<reference evidence="1 2" key="1">
    <citation type="submission" date="2019-08" db="EMBL/GenBank/DDBJ databases">
        <title>In-depth cultivation of the pig gut microbiome towards novel bacterial diversity and tailored functional studies.</title>
        <authorList>
            <person name="Wylensek D."/>
            <person name="Hitch T.C.A."/>
            <person name="Clavel T."/>
        </authorList>
    </citation>
    <scope>NUCLEOTIDE SEQUENCE [LARGE SCALE GENOMIC DNA]</scope>
    <source>
        <strain evidence="1 2">Oil+RF-744-WCA-WT-11</strain>
    </source>
</reference>
<dbReference type="RefSeq" id="WP_154526285.1">
    <property type="nucleotide sequence ID" value="NZ_VULZ01000011.1"/>
</dbReference>
<dbReference type="AlphaFoldDB" id="A0A6L5X5D0"/>
<evidence type="ECO:0000313" key="1">
    <source>
        <dbReference type="EMBL" id="MSS15440.1"/>
    </source>
</evidence>
<dbReference type="Pfam" id="PF18937">
    <property type="entry name" value="DUF5685"/>
    <property type="match status" value="1"/>
</dbReference>
<proteinExistence type="predicted"/>